<name>A0AAW1KIW7_POPJA</name>
<dbReference type="PANTHER" id="PTHR12385:SF14">
    <property type="entry name" value="CHOLINE TRANSPORTER-LIKE 2"/>
    <property type="match status" value="1"/>
</dbReference>
<accession>A0AAW1KIW7</accession>
<sequence>MGRGNKSTTDDVGEPIRYDPDFHGPLKHRSCTDVICLFIFIVFIGCWAGIGIYAFVNGDPNKLLVPRDSDGNRCGFDVIVRDKPNLFFFDLTKCATPSVAFTGCSTPQVCVEKCPETAYYYTPGASVANLICKYGVRPTVSTAEDLIENGNCARWALPSQPVLKRCLYKTEDRRKFRFGRVANTAVDEISTAKRYLEITRSWVSLFVQYFVSFFSDSYDAEKPANFVIIEGTISVKLTNYIFIENNDNANQKVLRRCLPQNVDANWINSHQLNLTTIEEAISSLTVFSQAQQVGYDIVNDIVNSWREILLGVAICIVGSIIYIFILRWIAAILVWLSILGAIAALSFGVYWAYSQYRYYSDNPYAHEKASNWFQELIMKSGTWMGLLIAFSILLAILLLVVIFLRKRIVLAIALIKEGSKAVGATTAALFFPVIPWILQLGVIAYVLAVAVYISTVGNPLYEVRDFSSNECNTAACNNNTVQNGDTCDVNTFSSICSSPCPAQCRFIQMSDSYAIYLHIFNGVGLFWGVFFISALCEMILASTFATWYWTFNKSNVPFFTVTTATLRTFRYGTLAFGSLIITICRIIRVILEYIDHKLKKYENPVTKAIMCCMKCFFWCLESFLRFINRNAYIMCAIHGKNFCISAKDAFSLLMRNILRVFVLDKITDFIFFLSKIAIVVGVSASIYSIIVYVSQTEITYIFVPVVFVAVCAYFICTVFFTVYTMAIDTLFLCFLEDCERNDGSPEKPYFMSKGLMQVLNKKNNLTNDNAQNQSPNGSIQVTATNDLNTHDAVEASTPSTSTVHPVVSASCGPPTSSGNCNFETLLLGCVRQHQGTPKIPKKRLAPGAAVITANRIPSASLTETQRKQSQQKVIRRDSTSSDTDSEVPTYQDSDDPEEFLDELRNSVENDFVDDHGTIEVNRWVLVQYATKKTTKYYVGKVIEKNGADEWQIKFARFRTNKFIWPNVEDEDIVDSANIVRILPEPTEDRRGITFSVKFDGLNLC</sequence>
<dbReference type="PANTHER" id="PTHR12385">
    <property type="entry name" value="CHOLINE TRANSPORTER-LIKE (SLC FAMILY 44)"/>
    <property type="match status" value="1"/>
</dbReference>
<keyword evidence="10" id="KW-1185">Reference proteome</keyword>
<dbReference type="AlphaFoldDB" id="A0AAW1KIW7"/>
<keyword evidence="6" id="KW-0325">Glycoprotein</keyword>
<feature type="transmembrane region" description="Helical" evidence="8">
    <location>
        <begin position="571"/>
        <end position="591"/>
    </location>
</feature>
<feature type="transmembrane region" description="Helical" evidence="8">
    <location>
        <begin position="383"/>
        <end position="404"/>
    </location>
</feature>
<dbReference type="InterPro" id="IPR007603">
    <property type="entry name" value="Choline_transptr-like"/>
</dbReference>
<evidence type="ECO:0000256" key="6">
    <source>
        <dbReference type="ARBA" id="ARBA00023180"/>
    </source>
</evidence>
<dbReference type="EMBL" id="JASPKY010000223">
    <property type="protein sequence ID" value="KAK9719049.1"/>
    <property type="molecule type" value="Genomic_DNA"/>
</dbReference>
<feature type="transmembrane region" description="Helical" evidence="8">
    <location>
        <begin position="34"/>
        <end position="56"/>
    </location>
</feature>
<feature type="transmembrane region" description="Helical" evidence="8">
    <location>
        <begin position="525"/>
        <end position="550"/>
    </location>
</feature>
<comment type="similarity">
    <text evidence="2">Belongs to the CTL (choline transporter-like) family.</text>
</comment>
<evidence type="ECO:0000256" key="7">
    <source>
        <dbReference type="SAM" id="MobiDB-lite"/>
    </source>
</evidence>
<feature type="transmembrane region" description="Helical" evidence="8">
    <location>
        <begin position="700"/>
        <end position="723"/>
    </location>
</feature>
<keyword evidence="5 8" id="KW-0472">Membrane</keyword>
<evidence type="ECO:0000313" key="9">
    <source>
        <dbReference type="EMBL" id="KAK9719049.1"/>
    </source>
</evidence>
<comment type="subcellular location">
    <subcellularLocation>
        <location evidence="1">Membrane</location>
        <topology evidence="1">Multi-pass membrane protein</topology>
    </subcellularLocation>
</comment>
<reference evidence="9 10" key="1">
    <citation type="journal article" date="2024" name="BMC Genomics">
        <title>De novo assembly and annotation of Popillia japonica's genome with initial clues to its potential as an invasive pest.</title>
        <authorList>
            <person name="Cucini C."/>
            <person name="Boschi S."/>
            <person name="Funari R."/>
            <person name="Cardaioli E."/>
            <person name="Iannotti N."/>
            <person name="Marturano G."/>
            <person name="Paoli F."/>
            <person name="Bruttini M."/>
            <person name="Carapelli A."/>
            <person name="Frati F."/>
            <person name="Nardi F."/>
        </authorList>
    </citation>
    <scope>NUCLEOTIDE SEQUENCE [LARGE SCALE GENOMIC DNA]</scope>
    <source>
        <strain evidence="9">DMR45628</strain>
    </source>
</reference>
<feature type="compositionally biased region" description="Polar residues" evidence="7">
    <location>
        <begin position="859"/>
        <end position="872"/>
    </location>
</feature>
<keyword evidence="4 8" id="KW-1133">Transmembrane helix</keyword>
<evidence type="ECO:0000256" key="2">
    <source>
        <dbReference type="ARBA" id="ARBA00007168"/>
    </source>
</evidence>
<keyword evidence="3 8" id="KW-0812">Transmembrane</keyword>
<evidence type="ECO:0000256" key="4">
    <source>
        <dbReference type="ARBA" id="ARBA00022989"/>
    </source>
</evidence>
<organism evidence="9 10">
    <name type="scientific">Popillia japonica</name>
    <name type="common">Japanese beetle</name>
    <dbReference type="NCBI Taxonomy" id="7064"/>
    <lineage>
        <taxon>Eukaryota</taxon>
        <taxon>Metazoa</taxon>
        <taxon>Ecdysozoa</taxon>
        <taxon>Arthropoda</taxon>
        <taxon>Hexapoda</taxon>
        <taxon>Insecta</taxon>
        <taxon>Pterygota</taxon>
        <taxon>Neoptera</taxon>
        <taxon>Endopterygota</taxon>
        <taxon>Coleoptera</taxon>
        <taxon>Polyphaga</taxon>
        <taxon>Scarabaeiformia</taxon>
        <taxon>Scarabaeidae</taxon>
        <taxon>Rutelinae</taxon>
        <taxon>Popillia</taxon>
    </lineage>
</organism>
<comment type="caution">
    <text evidence="9">The sequence shown here is derived from an EMBL/GenBank/DDBJ whole genome shotgun (WGS) entry which is preliminary data.</text>
</comment>
<dbReference type="GO" id="GO:0016020">
    <property type="term" value="C:membrane"/>
    <property type="evidence" value="ECO:0007669"/>
    <property type="project" value="UniProtKB-SubCell"/>
</dbReference>
<evidence type="ECO:0000256" key="1">
    <source>
        <dbReference type="ARBA" id="ARBA00004141"/>
    </source>
</evidence>
<feature type="region of interest" description="Disordered" evidence="7">
    <location>
        <begin position="859"/>
        <end position="897"/>
    </location>
</feature>
<dbReference type="Pfam" id="PF04515">
    <property type="entry name" value="Choline_transpo"/>
    <property type="match status" value="1"/>
</dbReference>
<dbReference type="Proteomes" id="UP001458880">
    <property type="component" value="Unassembled WGS sequence"/>
</dbReference>
<evidence type="ECO:0000256" key="3">
    <source>
        <dbReference type="ARBA" id="ARBA00022692"/>
    </source>
</evidence>
<evidence type="ECO:0000256" key="8">
    <source>
        <dbReference type="SAM" id="Phobius"/>
    </source>
</evidence>
<dbReference type="GO" id="GO:0022857">
    <property type="term" value="F:transmembrane transporter activity"/>
    <property type="evidence" value="ECO:0007669"/>
    <property type="project" value="InterPro"/>
</dbReference>
<proteinExistence type="inferred from homology"/>
<evidence type="ECO:0000256" key="5">
    <source>
        <dbReference type="ARBA" id="ARBA00023136"/>
    </source>
</evidence>
<feature type="transmembrane region" description="Helical" evidence="8">
    <location>
        <begin position="425"/>
        <end position="453"/>
    </location>
</feature>
<feature type="transmembrane region" description="Helical" evidence="8">
    <location>
        <begin position="308"/>
        <end position="325"/>
    </location>
</feature>
<protein>
    <submittedName>
        <fullName evidence="9">Plasma-membrane choline transporter</fullName>
    </submittedName>
</protein>
<feature type="transmembrane region" description="Helical" evidence="8">
    <location>
        <begin position="669"/>
        <end position="693"/>
    </location>
</feature>
<feature type="transmembrane region" description="Helical" evidence="8">
    <location>
        <begin position="332"/>
        <end position="353"/>
    </location>
</feature>
<gene>
    <name evidence="9" type="ORF">QE152_g22888</name>
</gene>
<evidence type="ECO:0000313" key="10">
    <source>
        <dbReference type="Proteomes" id="UP001458880"/>
    </source>
</evidence>